<dbReference type="InterPro" id="IPR052777">
    <property type="entry name" value="Acetyltransferase_Enz"/>
</dbReference>
<organism evidence="2 3">
    <name type="scientific">Caldalkalibacillus horti</name>
    <dbReference type="NCBI Taxonomy" id="77523"/>
    <lineage>
        <taxon>Bacteria</taxon>
        <taxon>Bacillati</taxon>
        <taxon>Bacillota</taxon>
        <taxon>Bacilli</taxon>
        <taxon>Bacillales</taxon>
        <taxon>Bacillaceae</taxon>
        <taxon>Caldalkalibacillus</taxon>
    </lineage>
</organism>
<dbReference type="PROSITE" id="PS51186">
    <property type="entry name" value="GNAT"/>
    <property type="match status" value="1"/>
</dbReference>
<proteinExistence type="predicted"/>
<keyword evidence="2" id="KW-0012">Acyltransferase</keyword>
<evidence type="ECO:0000313" key="2">
    <source>
        <dbReference type="EMBL" id="MDQ0167397.1"/>
    </source>
</evidence>
<evidence type="ECO:0000313" key="3">
    <source>
        <dbReference type="Proteomes" id="UP001235840"/>
    </source>
</evidence>
<keyword evidence="2" id="KW-0808">Transferase</keyword>
<dbReference type="Gene3D" id="3.40.630.30">
    <property type="match status" value="1"/>
</dbReference>
<dbReference type="InterPro" id="IPR000182">
    <property type="entry name" value="GNAT_dom"/>
</dbReference>
<comment type="caution">
    <text evidence="2">The sequence shown here is derived from an EMBL/GenBank/DDBJ whole genome shotgun (WGS) entry which is preliminary data.</text>
</comment>
<dbReference type="SUPFAM" id="SSF55729">
    <property type="entry name" value="Acyl-CoA N-acyltransferases (Nat)"/>
    <property type="match status" value="1"/>
</dbReference>
<dbReference type="Pfam" id="PF00583">
    <property type="entry name" value="Acetyltransf_1"/>
    <property type="match status" value="1"/>
</dbReference>
<dbReference type="Proteomes" id="UP001235840">
    <property type="component" value="Unassembled WGS sequence"/>
</dbReference>
<dbReference type="PANTHER" id="PTHR43305:SF1">
    <property type="entry name" value="FAMILY N-ACETYLTRANSFERASE, PUTATIVE (AFU_ORTHOLOGUE AFUA_2G01380)-RELATED"/>
    <property type="match status" value="1"/>
</dbReference>
<dbReference type="CDD" id="cd04301">
    <property type="entry name" value="NAT_SF"/>
    <property type="match status" value="1"/>
</dbReference>
<keyword evidence="3" id="KW-1185">Reference proteome</keyword>
<dbReference type="PANTHER" id="PTHR43305">
    <property type="entry name" value="FAMILY N-ACETYLTRANSFERASE, PUTATIVE (AFU_ORTHOLOGUE AFUA_2G01380)-RELATED"/>
    <property type="match status" value="1"/>
</dbReference>
<evidence type="ECO:0000259" key="1">
    <source>
        <dbReference type="PROSITE" id="PS51186"/>
    </source>
</evidence>
<sequence>MRIREIEIRDNTRIKEIIQESLESVGLNIEGTAYYDPHLGELYHFYHRHPHSMYWVIVDKENRVQGGVGIAEFNAAKRICELQKLYLSSEAQGKGYSRLLMDKALHFAEKHYDYCYLETRHELVAASALYVKYGFMLLTEPIEGSEHSAMDAWYLKKLKSHYQNKLTR</sequence>
<name>A0ABT9W2C0_9BACI</name>
<dbReference type="EMBL" id="JAUSTY010000015">
    <property type="protein sequence ID" value="MDQ0167397.1"/>
    <property type="molecule type" value="Genomic_DNA"/>
</dbReference>
<gene>
    <name evidence="2" type="ORF">J2S11_003322</name>
</gene>
<protein>
    <submittedName>
        <fullName evidence="2">Acetyltransferase</fullName>
        <ecNumber evidence="2">2.3.1.-</ecNumber>
    </submittedName>
</protein>
<dbReference type="EC" id="2.3.1.-" evidence="2"/>
<dbReference type="GO" id="GO:0016746">
    <property type="term" value="F:acyltransferase activity"/>
    <property type="evidence" value="ECO:0007669"/>
    <property type="project" value="UniProtKB-KW"/>
</dbReference>
<dbReference type="InterPro" id="IPR016181">
    <property type="entry name" value="Acyl_CoA_acyltransferase"/>
</dbReference>
<reference evidence="2 3" key="1">
    <citation type="submission" date="2023-07" db="EMBL/GenBank/DDBJ databases">
        <title>Genomic Encyclopedia of Type Strains, Phase IV (KMG-IV): sequencing the most valuable type-strain genomes for metagenomic binning, comparative biology and taxonomic classification.</title>
        <authorList>
            <person name="Goeker M."/>
        </authorList>
    </citation>
    <scope>NUCLEOTIDE SEQUENCE [LARGE SCALE GENOMIC DNA]</scope>
    <source>
        <strain evidence="2 3">DSM 12751</strain>
    </source>
</reference>
<accession>A0ABT9W2C0</accession>
<feature type="domain" description="N-acetyltransferase" evidence="1">
    <location>
        <begin position="1"/>
        <end position="160"/>
    </location>
</feature>
<dbReference type="RefSeq" id="WP_307396283.1">
    <property type="nucleotide sequence ID" value="NZ_BAAADK010000002.1"/>
</dbReference>